<accession>A0A1I7C2L7</accession>
<dbReference type="Proteomes" id="UP000199187">
    <property type="component" value="Unassembled WGS sequence"/>
</dbReference>
<protein>
    <submittedName>
        <fullName evidence="1">Uncharacterized protein</fullName>
    </submittedName>
</protein>
<name>A0A1I7C2L7_9ENTR</name>
<keyword evidence="2" id="KW-1185">Reference proteome</keyword>
<dbReference type="OrthoDB" id="6433535at2"/>
<dbReference type="EMBL" id="FPAU01000003">
    <property type="protein sequence ID" value="SFT93651.1"/>
    <property type="molecule type" value="Genomic_DNA"/>
</dbReference>
<dbReference type="RefSeq" id="WP_090121974.1">
    <property type="nucleotide sequence ID" value="NZ_CP045300.1"/>
</dbReference>
<dbReference type="AlphaFoldDB" id="A0A1I7C2L7"/>
<evidence type="ECO:0000313" key="1">
    <source>
        <dbReference type="EMBL" id="SFT93651.1"/>
    </source>
</evidence>
<gene>
    <name evidence="1" type="ORF">SAMN05192562_103160</name>
</gene>
<proteinExistence type="predicted"/>
<sequence>MYNNNEVISYLQANRILALKLDHVVSAVGQQVTNQVETLGKDATRLLYYTSCFTDEYNDVCQQQKTEDIRFRDAVYKVIRHGDVVYDMLRIYFEEIFKYKTSEQIEHIKQCLVAVNVHIAASSLTIAGFTLAAASSVRIGLNLSLEISALAGTWASRGIAAVGVYGVVQKAADCAHRLHIQFPAYYSALYAQGLEMLYFLIEPVFQKASAIEAQWASDNDIVGIISRMIQ</sequence>
<organism evidence="1 2">
    <name type="scientific">Kosakonia arachidis</name>
    <dbReference type="NCBI Taxonomy" id="551989"/>
    <lineage>
        <taxon>Bacteria</taxon>
        <taxon>Pseudomonadati</taxon>
        <taxon>Pseudomonadota</taxon>
        <taxon>Gammaproteobacteria</taxon>
        <taxon>Enterobacterales</taxon>
        <taxon>Enterobacteriaceae</taxon>
        <taxon>Kosakonia</taxon>
    </lineage>
</organism>
<evidence type="ECO:0000313" key="2">
    <source>
        <dbReference type="Proteomes" id="UP000199187"/>
    </source>
</evidence>
<reference evidence="2" key="1">
    <citation type="submission" date="2016-10" db="EMBL/GenBank/DDBJ databases">
        <authorList>
            <person name="Varghese N."/>
            <person name="Submissions S."/>
        </authorList>
    </citation>
    <scope>NUCLEOTIDE SEQUENCE [LARGE SCALE GENOMIC DNA]</scope>
    <source>
        <strain evidence="2">Ah-143</strain>
    </source>
</reference>